<evidence type="ECO:0000313" key="5">
    <source>
        <dbReference type="EMBL" id="ALP00403.1"/>
    </source>
</evidence>
<dbReference type="InterPro" id="IPR015590">
    <property type="entry name" value="Aldehyde_DH_dom"/>
</dbReference>
<feature type="domain" description="Aldehyde dehydrogenase" evidence="4">
    <location>
        <begin position="31"/>
        <end position="493"/>
    </location>
</feature>
<comment type="similarity">
    <text evidence="3">Belongs to the aldehyde dehydrogenase family.</text>
</comment>
<keyword evidence="1 3" id="KW-0560">Oxidoreductase</keyword>
<dbReference type="SUPFAM" id="SSF53720">
    <property type="entry name" value="ALDH-like"/>
    <property type="match status" value="1"/>
</dbReference>
<accession>A0A0S2PID3</accession>
<evidence type="ECO:0000256" key="3">
    <source>
        <dbReference type="RuleBase" id="RU003345"/>
    </source>
</evidence>
<reference evidence="5" key="2">
    <citation type="submission" date="2015-08" db="EMBL/GenBank/DDBJ databases">
        <authorList>
            <person name="Babu N.S."/>
            <person name="Beckwith C.J."/>
            <person name="Beseler K.G."/>
            <person name="Brison A."/>
            <person name="Carone J.V."/>
            <person name="Caskin T.P."/>
            <person name="Diamond M."/>
            <person name="Durham M.E."/>
            <person name="Foxe J.M."/>
            <person name="Go M."/>
            <person name="Henderson B.A."/>
            <person name="Jones I.B."/>
            <person name="McGettigan J.A."/>
            <person name="Micheletti S.J."/>
            <person name="Nasrallah M.E."/>
            <person name="Ortiz D."/>
            <person name="Piller C.R."/>
            <person name="Privatt S.R."/>
            <person name="Schneider S.L."/>
            <person name="Sharp S."/>
            <person name="Smith T.C."/>
            <person name="Stanton J.D."/>
            <person name="Ullery H.E."/>
            <person name="Wilson R.J."/>
            <person name="Serrano M.G."/>
            <person name="Buck G."/>
            <person name="Lee V."/>
            <person name="Wang Y."/>
            <person name="Carvalho R."/>
            <person name="Voegtly L."/>
            <person name="Shi R."/>
            <person name="Duckworth R."/>
            <person name="Johnson A."/>
            <person name="Loviza R."/>
            <person name="Walstead R."/>
            <person name="Shah Z."/>
            <person name="Kiflezghi M."/>
            <person name="Wade K."/>
            <person name="Ball S.L."/>
            <person name="Bradley K.W."/>
            <person name="Asai D.J."/>
            <person name="Bowman C.A."/>
            <person name="Russell D.A."/>
            <person name="Pope W.H."/>
            <person name="Jacobs-Sera D."/>
            <person name="Hendrix R.W."/>
            <person name="Hatfull G.F."/>
        </authorList>
    </citation>
    <scope>NUCLEOTIDE SEQUENCE</scope>
    <source>
        <strain evidence="5">NCIMB 9866</strain>
    </source>
</reference>
<evidence type="ECO:0000256" key="1">
    <source>
        <dbReference type="ARBA" id="ARBA00023002"/>
    </source>
</evidence>
<gene>
    <name evidence="5" type="primary">putA</name>
</gene>
<proteinExistence type="inferred from homology"/>
<reference evidence="5" key="1">
    <citation type="journal article" date="2015" name="Appl. Environ. Microbiol.">
        <title>HipH Catalyzes the Hydroxylation of 4-Hydroxyisophthalate to Protocatechuate in 2,4-Xylenol Catabolism by Pseudomonas putida NCIMB 9866.</title>
        <authorList>
            <person name="Chao H.J."/>
            <person name="Chen Y.F."/>
            <person name="Fang T."/>
            <person name="Xu Y."/>
            <person name="Huang W.E."/>
            <person name="Zhou N.Y."/>
        </authorList>
    </citation>
    <scope>NUCLEOTIDE SEQUENCE</scope>
    <source>
        <strain evidence="5">NCIMB 9866</strain>
    </source>
</reference>
<dbReference type="Pfam" id="PF00171">
    <property type="entry name" value="Aldedh"/>
    <property type="match status" value="1"/>
</dbReference>
<dbReference type="Gene3D" id="3.40.309.10">
    <property type="entry name" value="Aldehyde Dehydrogenase, Chain A, domain 2"/>
    <property type="match status" value="1"/>
</dbReference>
<dbReference type="InterPro" id="IPR016161">
    <property type="entry name" value="Ald_DH/histidinol_DH"/>
</dbReference>
<dbReference type="PANTHER" id="PTHR11699">
    <property type="entry name" value="ALDEHYDE DEHYDROGENASE-RELATED"/>
    <property type="match status" value="1"/>
</dbReference>
<protein>
    <submittedName>
        <fullName evidence="5">PutA</fullName>
    </submittedName>
</protein>
<dbReference type="GO" id="GO:0016620">
    <property type="term" value="F:oxidoreductase activity, acting on the aldehyde or oxo group of donors, NAD or NADP as acceptor"/>
    <property type="evidence" value="ECO:0007669"/>
    <property type="project" value="InterPro"/>
</dbReference>
<evidence type="ECO:0000259" key="4">
    <source>
        <dbReference type="Pfam" id="PF00171"/>
    </source>
</evidence>
<dbReference type="InterPro" id="IPR029510">
    <property type="entry name" value="Ald_DH_CS_GLU"/>
</dbReference>
<evidence type="ECO:0000256" key="2">
    <source>
        <dbReference type="PROSITE-ProRule" id="PRU10007"/>
    </source>
</evidence>
<organism evidence="5">
    <name type="scientific">Pseudomonas putida</name>
    <name type="common">Arthrobacter siderocapsulatus</name>
    <dbReference type="NCBI Taxonomy" id="303"/>
    <lineage>
        <taxon>Bacteria</taxon>
        <taxon>Pseudomonadati</taxon>
        <taxon>Pseudomonadota</taxon>
        <taxon>Gammaproteobacteria</taxon>
        <taxon>Pseudomonadales</taxon>
        <taxon>Pseudomonadaceae</taxon>
        <taxon>Pseudomonas</taxon>
    </lineage>
</organism>
<dbReference type="EMBL" id="KT428599">
    <property type="protein sequence ID" value="ALP00403.1"/>
    <property type="molecule type" value="Genomic_DNA"/>
</dbReference>
<dbReference type="PROSITE" id="PS00687">
    <property type="entry name" value="ALDEHYDE_DEHYDR_GLU"/>
    <property type="match status" value="1"/>
</dbReference>
<name>A0A0S2PID3_PSEPU</name>
<dbReference type="Gene3D" id="3.40.605.10">
    <property type="entry name" value="Aldehyde Dehydrogenase, Chain A, domain 1"/>
    <property type="match status" value="1"/>
</dbReference>
<dbReference type="InterPro" id="IPR016162">
    <property type="entry name" value="Ald_DH_N"/>
</dbReference>
<dbReference type="InterPro" id="IPR016163">
    <property type="entry name" value="Ald_DH_C"/>
</dbReference>
<dbReference type="AlphaFoldDB" id="A0A0S2PID3"/>
<feature type="active site" evidence="2">
    <location>
        <position position="268"/>
    </location>
</feature>
<sequence length="498" mass="53735">MGHALQGSDRKSSIREKRNMKTALNYIDGIWCPASAERTGACINPATGEPAAHYVNATLPEIEAAIAGARHCFESSTWSSQPKLRSDVLRLFADRLEARKDEIVDVLVELNGKLRREAEGEVLAGISELRYYAGLARNLFGRVLEIEPQIYSMIEREAIGVAAIIVPWNAPITLLVRSLAPALAAGCAVVIKAAHQTALVHAMVVECLVQDTRLPRGLVQSFVEDGADGAKLLCAHVEVDVISFTGSTQVGKLIAGSTAKNLTRLSLELGGKAPAIVLPDTSIADAVRGIVPGACVMAGQMCTAISRVLVHESIAEGFKAALVEGLRQIRVGPGQLAASSMGALIDRRNQQRLLDEVQSARETCEVLLAGTVPQDLPRAGAFLTPSLIATQDLQSHFVQDEIFGPVITLETFSDDEDALTRANATRYGLASSIWTNDFKRARQIARRLKFGNVWINAHNRLFAEVETGGYRESGLGRLHGVDGLSDFLETKHVYMPCA</sequence>